<dbReference type="PANTHER" id="PTHR35446:SF2">
    <property type="entry name" value="CARBOXYMUCONOLACTONE DECARBOXYLASE-LIKE DOMAIN-CONTAINING PROTEIN"/>
    <property type="match status" value="1"/>
</dbReference>
<comment type="caution">
    <text evidence="2">The sequence shown here is derived from an EMBL/GenBank/DDBJ whole genome shotgun (WGS) entry which is preliminary data.</text>
</comment>
<dbReference type="Proteomes" id="UP001262410">
    <property type="component" value="Unassembled WGS sequence"/>
</dbReference>
<dbReference type="PANTHER" id="PTHR35446">
    <property type="entry name" value="SI:CH211-175M2.5"/>
    <property type="match status" value="1"/>
</dbReference>
<gene>
    <name evidence="2" type="ORF">E9232_003440</name>
</gene>
<dbReference type="EMBL" id="JAVDPW010000006">
    <property type="protein sequence ID" value="MDR6290914.1"/>
    <property type="molecule type" value="Genomic_DNA"/>
</dbReference>
<dbReference type="GO" id="GO:0004601">
    <property type="term" value="F:peroxidase activity"/>
    <property type="evidence" value="ECO:0007669"/>
    <property type="project" value="UniProtKB-KW"/>
</dbReference>
<dbReference type="NCBIfam" id="TIGR01926">
    <property type="entry name" value="peroxid_rel"/>
    <property type="match status" value="1"/>
</dbReference>
<sequence>MAKAKKTPGKAAAKALSWLKLGALRADAAAKAVFAQTEARIGYVRTTQRLLAHKPALLLAQEGLSRAVMRDPDGTLSDRERELIALVVSSENRCQPCVFGHAAELRRITGDALWVGKVEVNHRHAELGKRERAIADYVLKITRAPGEIEEADLAPLRAAGLADTEILEAAAVAAYFNFSNRINNALGIAPNPEAYAARR</sequence>
<accession>A0ABU1JTL0</accession>
<keyword evidence="2" id="KW-0575">Peroxidase</keyword>
<keyword evidence="2" id="KW-0560">Oxidoreductase</keyword>
<dbReference type="SUPFAM" id="SSF69118">
    <property type="entry name" value="AhpD-like"/>
    <property type="match status" value="1"/>
</dbReference>
<name>A0ABU1JTL0_9PROT</name>
<organism evidence="2 3">
    <name type="scientific">Inquilinus ginsengisoli</name>
    <dbReference type="NCBI Taxonomy" id="363840"/>
    <lineage>
        <taxon>Bacteria</taxon>
        <taxon>Pseudomonadati</taxon>
        <taxon>Pseudomonadota</taxon>
        <taxon>Alphaproteobacteria</taxon>
        <taxon>Rhodospirillales</taxon>
        <taxon>Rhodospirillaceae</taxon>
        <taxon>Inquilinus</taxon>
    </lineage>
</organism>
<evidence type="ECO:0000259" key="1">
    <source>
        <dbReference type="Pfam" id="PF02627"/>
    </source>
</evidence>
<dbReference type="InterPro" id="IPR010195">
    <property type="entry name" value="Uncharacterised_peroxidase-rel"/>
</dbReference>
<dbReference type="InterPro" id="IPR029032">
    <property type="entry name" value="AhpD-like"/>
</dbReference>
<evidence type="ECO:0000313" key="3">
    <source>
        <dbReference type="Proteomes" id="UP001262410"/>
    </source>
</evidence>
<evidence type="ECO:0000313" key="2">
    <source>
        <dbReference type="EMBL" id="MDR6290914.1"/>
    </source>
</evidence>
<proteinExistence type="predicted"/>
<dbReference type="NCBIfam" id="TIGR00778">
    <property type="entry name" value="ahpD_dom"/>
    <property type="match status" value="1"/>
</dbReference>
<dbReference type="Gene3D" id="1.20.1290.10">
    <property type="entry name" value="AhpD-like"/>
    <property type="match status" value="1"/>
</dbReference>
<feature type="domain" description="Carboxymuconolactone decarboxylase-like" evidence="1">
    <location>
        <begin position="55"/>
        <end position="107"/>
    </location>
</feature>
<dbReference type="InterPro" id="IPR004675">
    <property type="entry name" value="AhpD_core"/>
</dbReference>
<protein>
    <submittedName>
        <fullName evidence="2">Peroxidase-related enzyme</fullName>
    </submittedName>
</protein>
<reference evidence="2 3" key="1">
    <citation type="submission" date="2023-07" db="EMBL/GenBank/DDBJ databases">
        <title>Sorghum-associated microbial communities from plants grown in Nebraska, USA.</title>
        <authorList>
            <person name="Schachtman D."/>
        </authorList>
    </citation>
    <scope>NUCLEOTIDE SEQUENCE [LARGE SCALE GENOMIC DNA]</scope>
    <source>
        <strain evidence="2 3">584</strain>
    </source>
</reference>
<dbReference type="Pfam" id="PF02627">
    <property type="entry name" value="CMD"/>
    <property type="match status" value="1"/>
</dbReference>
<dbReference type="InterPro" id="IPR003779">
    <property type="entry name" value="CMD-like"/>
</dbReference>
<keyword evidence="3" id="KW-1185">Reference proteome</keyword>
<dbReference type="RefSeq" id="WP_309795735.1">
    <property type="nucleotide sequence ID" value="NZ_JAVDPW010000006.1"/>
</dbReference>